<protein>
    <submittedName>
        <fullName evidence="1">Uncharacterized protein</fullName>
    </submittedName>
</protein>
<dbReference type="OrthoDB" id="3123246at2759"/>
<dbReference type="Proteomes" id="UP000807342">
    <property type="component" value="Unassembled WGS sequence"/>
</dbReference>
<proteinExistence type="predicted"/>
<evidence type="ECO:0000313" key="1">
    <source>
        <dbReference type="EMBL" id="KAF9440373.1"/>
    </source>
</evidence>
<dbReference type="EMBL" id="MU152586">
    <property type="protein sequence ID" value="KAF9440373.1"/>
    <property type="molecule type" value="Genomic_DNA"/>
</dbReference>
<keyword evidence="2" id="KW-1185">Reference proteome</keyword>
<name>A0A9P5WWM2_9AGAR</name>
<sequence length="364" mass="39265">MGFTPSDMTCHYLNMMKQDLCMKSLIQLEHLKTIPLALHPTVLDDLVAMGFDLPSVNKPDPAPTPAAFQEICNWFRPNFFQHSNVEEHNNFTIHICNLVNVLGLINPPQSPSPILCSCPHSNEDIPIEPPALTCVLSEAAMQTPAPIHMEATPPPPTPPAPAAIPPTADAAARPLCPEAPSADISLPNLSTLWVDSACISPNGIMCAMASVPSTSDLNTIEVTLPAGLTGAHVTIPTLQLFIKIMDMPYFKPGTTKPPTGTKLAAQLAHSPILLDEIKHSHFMHNSPKADSGTFWINLADSWKHAATQWPTALSVLDCITCLPTIPLRGVAKATPRPTPPPSHSGRHTLLTCLPMHQLWSPPCC</sequence>
<accession>A0A9P5WWM2</accession>
<gene>
    <name evidence="1" type="ORF">P691DRAFT_767855</name>
</gene>
<reference evidence="1" key="1">
    <citation type="submission" date="2020-11" db="EMBL/GenBank/DDBJ databases">
        <authorList>
            <consortium name="DOE Joint Genome Institute"/>
            <person name="Ahrendt S."/>
            <person name="Riley R."/>
            <person name="Andreopoulos W."/>
            <person name="Labutti K."/>
            <person name="Pangilinan J."/>
            <person name="Ruiz-Duenas F.J."/>
            <person name="Barrasa J.M."/>
            <person name="Sanchez-Garcia M."/>
            <person name="Camarero S."/>
            <person name="Miyauchi S."/>
            <person name="Serrano A."/>
            <person name="Linde D."/>
            <person name="Babiker R."/>
            <person name="Drula E."/>
            <person name="Ayuso-Fernandez I."/>
            <person name="Pacheco R."/>
            <person name="Padilla G."/>
            <person name="Ferreira P."/>
            <person name="Barriuso J."/>
            <person name="Kellner H."/>
            <person name="Castanera R."/>
            <person name="Alfaro M."/>
            <person name="Ramirez L."/>
            <person name="Pisabarro A.G."/>
            <person name="Kuo A."/>
            <person name="Tritt A."/>
            <person name="Lipzen A."/>
            <person name="He G."/>
            <person name="Yan M."/>
            <person name="Ng V."/>
            <person name="Cullen D."/>
            <person name="Martin F."/>
            <person name="Rosso M.-N."/>
            <person name="Henrissat B."/>
            <person name="Hibbett D."/>
            <person name="Martinez A.T."/>
            <person name="Grigoriev I.V."/>
        </authorList>
    </citation>
    <scope>NUCLEOTIDE SEQUENCE</scope>
    <source>
        <strain evidence="1">MF-IS2</strain>
    </source>
</reference>
<comment type="caution">
    <text evidence="1">The sequence shown here is derived from an EMBL/GenBank/DDBJ whole genome shotgun (WGS) entry which is preliminary data.</text>
</comment>
<dbReference type="AlphaFoldDB" id="A0A9P5WWM2"/>
<evidence type="ECO:0000313" key="2">
    <source>
        <dbReference type="Proteomes" id="UP000807342"/>
    </source>
</evidence>
<organism evidence="1 2">
    <name type="scientific">Macrolepiota fuliginosa MF-IS2</name>
    <dbReference type="NCBI Taxonomy" id="1400762"/>
    <lineage>
        <taxon>Eukaryota</taxon>
        <taxon>Fungi</taxon>
        <taxon>Dikarya</taxon>
        <taxon>Basidiomycota</taxon>
        <taxon>Agaricomycotina</taxon>
        <taxon>Agaricomycetes</taxon>
        <taxon>Agaricomycetidae</taxon>
        <taxon>Agaricales</taxon>
        <taxon>Agaricineae</taxon>
        <taxon>Agaricaceae</taxon>
        <taxon>Macrolepiota</taxon>
    </lineage>
</organism>